<evidence type="ECO:0000256" key="1">
    <source>
        <dbReference type="SAM" id="MobiDB-lite"/>
    </source>
</evidence>
<dbReference type="AlphaFoldDB" id="A0A815AHR2"/>
<keyword evidence="3" id="KW-1185">Reference proteome</keyword>
<dbReference type="Pfam" id="PF01812">
    <property type="entry name" value="5-FTHF_cyc-lig"/>
    <property type="match status" value="1"/>
</dbReference>
<feature type="compositionally biased region" description="Low complexity" evidence="1">
    <location>
        <begin position="101"/>
        <end position="115"/>
    </location>
</feature>
<gene>
    <name evidence="2" type="ORF">XAT740_LOCUS26710</name>
</gene>
<sequence length="525" mass="60219">MKLMFFPVTMIEEFPHVLLYYNFVRKKDRYFLSPYEVEISTHGSQRTVCDIIYSSDFLCGLLDIDRPSMIKQISPTSASTGSTTTEISLSPIEEEEENSSRRAFSCSSVSTTTTTNSSDPLLTLIEQRLDFKHRCMFYSTGPASDLCVCALDIDFNSSVVCNAIGYSNLLTYDESTVEKSVENTEANNSSSTVKRTPTKYAHKMRPQHRQYIHQWICIRDVVDGLITCNHVLKNKNIMEIFSKMDLWVKQRNEPKSIELKPTRSESSVMTTANIKLFKARTRQLVWDLLEMKNEVRFPRPVHGRIPNFRYCEIAAENVTNLECFKRARVIKINPSLAQEPLRYLTLFYNKVLLTPTPSLDSALFYKLEPTFLRRNQIEWAATKTGAAELGSVIQLQALKQIHIDLVVVSSVAINPITGARIGKGKGYADLEYAIMSQMGCVSDKTVVITTCHENQLINDIPNHIMEQHDLPVDIIVTPKRYIYTKRLFQRPTHIYWNTLEPNMMINIPVLQELKRLEEQNIIKSQ</sequence>
<comment type="caution">
    <text evidence="2">The sequence shown here is derived from an EMBL/GenBank/DDBJ whole genome shotgun (WGS) entry which is preliminary data.</text>
</comment>
<feature type="compositionally biased region" description="Polar residues" evidence="1">
    <location>
        <begin position="183"/>
        <end position="195"/>
    </location>
</feature>
<evidence type="ECO:0000313" key="3">
    <source>
        <dbReference type="Proteomes" id="UP000663828"/>
    </source>
</evidence>
<evidence type="ECO:0000313" key="2">
    <source>
        <dbReference type="EMBL" id="CAF1259715.1"/>
    </source>
</evidence>
<dbReference type="InterPro" id="IPR037171">
    <property type="entry name" value="NagB/RpiA_transferase-like"/>
</dbReference>
<organism evidence="2 3">
    <name type="scientific">Adineta ricciae</name>
    <name type="common">Rotifer</name>
    <dbReference type="NCBI Taxonomy" id="249248"/>
    <lineage>
        <taxon>Eukaryota</taxon>
        <taxon>Metazoa</taxon>
        <taxon>Spiralia</taxon>
        <taxon>Gnathifera</taxon>
        <taxon>Rotifera</taxon>
        <taxon>Eurotatoria</taxon>
        <taxon>Bdelloidea</taxon>
        <taxon>Adinetida</taxon>
        <taxon>Adinetidae</taxon>
        <taxon>Adineta</taxon>
    </lineage>
</organism>
<proteinExistence type="predicted"/>
<name>A0A815AHR2_ADIRI</name>
<feature type="region of interest" description="Disordered" evidence="1">
    <location>
        <begin position="73"/>
        <end position="115"/>
    </location>
</feature>
<feature type="region of interest" description="Disordered" evidence="1">
    <location>
        <begin position="181"/>
        <end position="200"/>
    </location>
</feature>
<reference evidence="2" key="1">
    <citation type="submission" date="2021-02" db="EMBL/GenBank/DDBJ databases">
        <authorList>
            <person name="Nowell W R."/>
        </authorList>
    </citation>
    <scope>NUCLEOTIDE SEQUENCE</scope>
</reference>
<dbReference type="GO" id="GO:0005737">
    <property type="term" value="C:cytoplasm"/>
    <property type="evidence" value="ECO:0007669"/>
    <property type="project" value="TreeGrafter"/>
</dbReference>
<dbReference type="PANTHER" id="PTHR13017">
    <property type="entry name" value="5-FORMYLTETRAHYDROFOLATE CYCLO-LIGASE-RELATED"/>
    <property type="match status" value="1"/>
</dbReference>
<protein>
    <recommendedName>
        <fullName evidence="4">5-formyltetrahydrofolate cyclo-ligase</fullName>
    </recommendedName>
</protein>
<dbReference type="Proteomes" id="UP000663828">
    <property type="component" value="Unassembled WGS sequence"/>
</dbReference>
<feature type="compositionally biased region" description="Low complexity" evidence="1">
    <location>
        <begin position="74"/>
        <end position="91"/>
    </location>
</feature>
<evidence type="ECO:0008006" key="4">
    <source>
        <dbReference type="Google" id="ProtNLM"/>
    </source>
</evidence>
<dbReference type="SUPFAM" id="SSF100950">
    <property type="entry name" value="NagB/RpiA/CoA transferase-like"/>
    <property type="match status" value="1"/>
</dbReference>
<dbReference type="Gene3D" id="3.40.50.10420">
    <property type="entry name" value="NagB/RpiA/CoA transferase-like"/>
    <property type="match status" value="1"/>
</dbReference>
<accession>A0A815AHR2</accession>
<dbReference type="InterPro" id="IPR002698">
    <property type="entry name" value="FTHF_cligase"/>
</dbReference>
<dbReference type="InterPro" id="IPR024185">
    <property type="entry name" value="FTHF_cligase-like_sf"/>
</dbReference>
<dbReference type="PANTHER" id="PTHR13017:SF0">
    <property type="entry name" value="METHENYLTETRAHYDROFOLATE SYNTHASE DOMAIN-CONTAINING PROTEIN"/>
    <property type="match status" value="1"/>
</dbReference>
<dbReference type="EMBL" id="CAJNOR010002184">
    <property type="protein sequence ID" value="CAF1259715.1"/>
    <property type="molecule type" value="Genomic_DNA"/>
</dbReference>